<organism evidence="11 12">
    <name type="scientific">Aquibacillus rhizosphaerae</name>
    <dbReference type="NCBI Taxonomy" id="3051431"/>
    <lineage>
        <taxon>Bacteria</taxon>
        <taxon>Bacillati</taxon>
        <taxon>Bacillota</taxon>
        <taxon>Bacilli</taxon>
        <taxon>Bacillales</taxon>
        <taxon>Bacillaceae</taxon>
        <taxon>Aquibacillus</taxon>
    </lineage>
</organism>
<reference evidence="11 12" key="1">
    <citation type="submission" date="2023-06" db="EMBL/GenBank/DDBJ databases">
        <title>Aquibacillus rhizosphaerae LR5S19.</title>
        <authorList>
            <person name="Sun J.-Q."/>
        </authorList>
    </citation>
    <scope>NUCLEOTIDE SEQUENCE [LARGE SCALE GENOMIC DNA]</scope>
    <source>
        <strain evidence="11 12">LR5S19</strain>
    </source>
</reference>
<feature type="domain" description="Flagellar hook-associated protein FlgK helical" evidence="10">
    <location>
        <begin position="101"/>
        <end position="377"/>
    </location>
</feature>
<dbReference type="Pfam" id="PF00460">
    <property type="entry name" value="Flg_bb_rod"/>
    <property type="match status" value="1"/>
</dbReference>
<dbReference type="EMBL" id="JASTZU010000012">
    <property type="protein sequence ID" value="MDL4839218.1"/>
    <property type="molecule type" value="Genomic_DNA"/>
</dbReference>
<comment type="subcellular location">
    <subcellularLocation>
        <location evidence="1 7">Bacterial flagellum</location>
    </subcellularLocation>
    <subcellularLocation>
        <location evidence="2 7">Secreted</location>
    </subcellularLocation>
</comment>
<dbReference type="PRINTS" id="PR01005">
    <property type="entry name" value="FLGHOOKAP1"/>
</dbReference>
<dbReference type="Pfam" id="PF22638">
    <property type="entry name" value="FlgK_D1"/>
    <property type="match status" value="1"/>
</dbReference>
<keyword evidence="5 7" id="KW-0964">Secreted</keyword>
<evidence type="ECO:0000313" key="11">
    <source>
        <dbReference type="EMBL" id="MDL4839218.1"/>
    </source>
</evidence>
<evidence type="ECO:0000259" key="10">
    <source>
        <dbReference type="Pfam" id="PF22638"/>
    </source>
</evidence>
<evidence type="ECO:0000256" key="6">
    <source>
        <dbReference type="ARBA" id="ARBA00023143"/>
    </source>
</evidence>
<gene>
    <name evidence="7 11" type="primary">flgK</name>
    <name evidence="11" type="ORF">QQS35_01910</name>
</gene>
<name>A0ABT7L0C8_9BACI</name>
<dbReference type="SUPFAM" id="SSF64518">
    <property type="entry name" value="Phase 1 flagellin"/>
    <property type="match status" value="1"/>
</dbReference>
<keyword evidence="11" id="KW-0966">Cell projection</keyword>
<evidence type="ECO:0000259" key="8">
    <source>
        <dbReference type="Pfam" id="PF00460"/>
    </source>
</evidence>
<evidence type="ECO:0000256" key="2">
    <source>
        <dbReference type="ARBA" id="ARBA00004613"/>
    </source>
</evidence>
<dbReference type="InterPro" id="IPR010930">
    <property type="entry name" value="Flg_bb/hook_C_dom"/>
</dbReference>
<dbReference type="Proteomes" id="UP001235343">
    <property type="component" value="Unassembled WGS sequence"/>
</dbReference>
<evidence type="ECO:0000256" key="5">
    <source>
        <dbReference type="ARBA" id="ARBA00022525"/>
    </source>
</evidence>
<dbReference type="InterPro" id="IPR053927">
    <property type="entry name" value="FlgK_helical"/>
</dbReference>
<evidence type="ECO:0000256" key="4">
    <source>
        <dbReference type="ARBA" id="ARBA00016244"/>
    </source>
</evidence>
<evidence type="ECO:0000313" key="12">
    <source>
        <dbReference type="Proteomes" id="UP001235343"/>
    </source>
</evidence>
<keyword evidence="12" id="KW-1185">Reference proteome</keyword>
<sequence>MSSTFHGLEVAKRALSTQQAALYTTSHNMSNANTEGYSRQRVNFEQVSTLTGARNTERVNSQIGSGVEAGSVERIRDKFLDVQYRNENSKMGYYESRAEAMSQMESIMNEPSEDGLSKSMDQFWQSLQDLSVNPEDSGARSVVRQRGMAVAETFNYLSGSLEQVRGDLKGQIDVTTTEFNSIVDQINNLNKQIGDVEPHGHVPNDLYDERDRLIDSLSTIANISVKYDDSTGQPSDIAMGKATVTLNGSGDEKGITLVDGLQGTVNHMHVSYDDDNNADNLTFYNPAELSEGQDPATVDGAQPVAASAFGSSGELKALIEMNGYVVENAATGETTVDGYYNKMLGDLDLMAEKFVAEFNTIHNQGENLADDDSYDFFEIGADGRAAATMAVTQDIIDDKDKIAAAAADSGSGDGSNAVLLAEAMNNLDVGLGNKTSVKSFYQSAIGDMGVVSQEAARMANNSSILRQQVEENRSSVSAVSLDEEMTNMIKFQHAYNAAARNMTAIDEMLDRVINNMGLVGR</sequence>
<dbReference type="NCBIfam" id="TIGR02492">
    <property type="entry name" value="flgK_ends"/>
    <property type="match status" value="1"/>
</dbReference>
<feature type="domain" description="Flagellar basal-body/hook protein C-terminal" evidence="9">
    <location>
        <begin position="476"/>
        <end position="514"/>
    </location>
</feature>
<comment type="caution">
    <text evidence="11">The sequence shown here is derived from an EMBL/GenBank/DDBJ whole genome shotgun (WGS) entry which is preliminary data.</text>
</comment>
<keyword evidence="11" id="KW-0969">Cilium</keyword>
<keyword evidence="11" id="KW-0282">Flagellum</keyword>
<feature type="domain" description="Flagellar basal body rod protein N-terminal" evidence="8">
    <location>
        <begin position="8"/>
        <end position="37"/>
    </location>
</feature>
<protein>
    <recommendedName>
        <fullName evidence="4 7">Flagellar hook-associated protein 1</fullName>
        <shortName evidence="7">HAP1</shortName>
    </recommendedName>
</protein>
<evidence type="ECO:0000256" key="1">
    <source>
        <dbReference type="ARBA" id="ARBA00004365"/>
    </source>
</evidence>
<evidence type="ECO:0000256" key="7">
    <source>
        <dbReference type="RuleBase" id="RU362065"/>
    </source>
</evidence>
<dbReference type="InterPro" id="IPR002371">
    <property type="entry name" value="FlgK"/>
</dbReference>
<keyword evidence="6 7" id="KW-0975">Bacterial flagellum</keyword>
<comment type="similarity">
    <text evidence="3 7">Belongs to the flagella basal body rod proteins family.</text>
</comment>
<evidence type="ECO:0000259" key="9">
    <source>
        <dbReference type="Pfam" id="PF06429"/>
    </source>
</evidence>
<dbReference type="Pfam" id="PF06429">
    <property type="entry name" value="Flg_bbr_C"/>
    <property type="match status" value="1"/>
</dbReference>
<proteinExistence type="inferred from homology"/>
<dbReference type="RefSeq" id="WP_285930073.1">
    <property type="nucleotide sequence ID" value="NZ_JASTZU010000012.1"/>
</dbReference>
<accession>A0ABT7L0C8</accession>
<dbReference type="PANTHER" id="PTHR30033">
    <property type="entry name" value="FLAGELLAR HOOK-ASSOCIATED PROTEIN 1"/>
    <property type="match status" value="1"/>
</dbReference>
<dbReference type="InterPro" id="IPR001444">
    <property type="entry name" value="Flag_bb_rod_N"/>
</dbReference>
<dbReference type="PANTHER" id="PTHR30033:SF1">
    <property type="entry name" value="FLAGELLAR HOOK-ASSOCIATED PROTEIN 1"/>
    <property type="match status" value="1"/>
</dbReference>
<evidence type="ECO:0000256" key="3">
    <source>
        <dbReference type="ARBA" id="ARBA00009677"/>
    </source>
</evidence>